<comment type="catalytic activity">
    <reaction evidence="7">
        <text>(6R)-5,10-methylene-5,6,7,8-tetrahydrofolate + 3-methyl-2-oxobutanoate + H2O = 2-dehydropantoate + (6S)-5,6,7,8-tetrahydrofolate</text>
        <dbReference type="Rhea" id="RHEA:11824"/>
        <dbReference type="ChEBI" id="CHEBI:11561"/>
        <dbReference type="ChEBI" id="CHEBI:11851"/>
        <dbReference type="ChEBI" id="CHEBI:15377"/>
        <dbReference type="ChEBI" id="CHEBI:15636"/>
        <dbReference type="ChEBI" id="CHEBI:57453"/>
        <dbReference type="EC" id="2.1.2.11"/>
    </reaction>
</comment>
<dbReference type="GO" id="GO:0005737">
    <property type="term" value="C:cytoplasm"/>
    <property type="evidence" value="ECO:0007669"/>
    <property type="project" value="UniProtKB-SubCell"/>
</dbReference>
<dbReference type="Pfam" id="PF02548">
    <property type="entry name" value="Pantoate_transf"/>
    <property type="match status" value="1"/>
</dbReference>
<keyword evidence="7 10" id="KW-0479">Metal-binding</keyword>
<comment type="subcellular location">
    <subcellularLocation>
        <location evidence="7">Cytoplasm</location>
    </subcellularLocation>
</comment>
<evidence type="ECO:0000256" key="6">
    <source>
        <dbReference type="ARBA" id="ARBA00056497"/>
    </source>
</evidence>
<evidence type="ECO:0000256" key="3">
    <source>
        <dbReference type="ARBA" id="ARBA00011424"/>
    </source>
</evidence>
<dbReference type="InterPro" id="IPR040442">
    <property type="entry name" value="Pyrv_kinase-like_dom_sf"/>
</dbReference>
<evidence type="ECO:0000313" key="12">
    <source>
        <dbReference type="Proteomes" id="UP000187735"/>
    </source>
</evidence>
<dbReference type="GO" id="GO:0032259">
    <property type="term" value="P:methylation"/>
    <property type="evidence" value="ECO:0007669"/>
    <property type="project" value="UniProtKB-KW"/>
</dbReference>
<comment type="function">
    <text evidence="6 7">Catalyzes the reversible reaction in which hydroxymethyl group from 5,10-methylenetetrahydrofolate is transferred onto alpha-ketoisovalerate to form ketopantoate.</text>
</comment>
<evidence type="ECO:0000256" key="9">
    <source>
        <dbReference type="PIRSR" id="PIRSR000388-2"/>
    </source>
</evidence>
<dbReference type="EMBL" id="CP017641">
    <property type="protein sequence ID" value="APZ96698.1"/>
    <property type="molecule type" value="Genomic_DNA"/>
</dbReference>
<dbReference type="AlphaFoldDB" id="A0A1P8WRN6"/>
<evidence type="ECO:0000256" key="8">
    <source>
        <dbReference type="PIRSR" id="PIRSR000388-1"/>
    </source>
</evidence>
<dbReference type="GO" id="GO:0003864">
    <property type="term" value="F:3-methyl-2-oxobutanoate hydroxymethyltransferase activity"/>
    <property type="evidence" value="ECO:0007669"/>
    <property type="project" value="UniProtKB-UniRule"/>
</dbReference>
<dbReference type="STRING" id="1891926.Fuma_06371"/>
<dbReference type="UniPathway" id="UPA00028">
    <property type="reaction ID" value="UER00003"/>
</dbReference>
<protein>
    <recommendedName>
        <fullName evidence="7">3-methyl-2-oxobutanoate hydroxymethyltransferase</fullName>
        <ecNumber evidence="7">2.1.2.11</ecNumber>
    </recommendedName>
    <alternativeName>
        <fullName evidence="7">Ketopantoate hydroxymethyltransferase</fullName>
        <shortName evidence="7">KPHMT</shortName>
    </alternativeName>
</protein>
<dbReference type="GO" id="GO:0015940">
    <property type="term" value="P:pantothenate biosynthetic process"/>
    <property type="evidence" value="ECO:0007669"/>
    <property type="project" value="UniProtKB-UniRule"/>
</dbReference>
<evidence type="ECO:0000256" key="2">
    <source>
        <dbReference type="ARBA" id="ARBA00008676"/>
    </source>
</evidence>
<comment type="pathway">
    <text evidence="1 7">Cofactor biosynthesis; (R)-pantothenate biosynthesis; (R)-pantoate from 3-methyl-2-oxobutanoate: step 1/2.</text>
</comment>
<feature type="active site" description="Proton acceptor" evidence="7 8">
    <location>
        <position position="185"/>
    </location>
</feature>
<gene>
    <name evidence="7 11" type="primary">panB</name>
    <name evidence="11" type="ORF">Fuma_06371</name>
</gene>
<feature type="binding site" evidence="7 9">
    <location>
        <position position="119"/>
    </location>
    <ligand>
        <name>3-methyl-2-oxobutanoate</name>
        <dbReference type="ChEBI" id="CHEBI:11851"/>
    </ligand>
</feature>
<comment type="similarity">
    <text evidence="2 7">Belongs to the PanB family.</text>
</comment>
<keyword evidence="5 7" id="KW-0808">Transferase</keyword>
<dbReference type="PANTHER" id="PTHR20881">
    <property type="entry name" value="3-METHYL-2-OXOBUTANOATE HYDROXYMETHYLTRANSFERASE"/>
    <property type="match status" value="1"/>
</dbReference>
<feature type="binding site" evidence="7 10">
    <location>
        <position position="121"/>
    </location>
    <ligand>
        <name>Mg(2+)</name>
        <dbReference type="ChEBI" id="CHEBI:18420"/>
    </ligand>
</feature>
<organism evidence="11 12">
    <name type="scientific">Fuerstiella marisgermanici</name>
    <dbReference type="NCBI Taxonomy" id="1891926"/>
    <lineage>
        <taxon>Bacteria</taxon>
        <taxon>Pseudomonadati</taxon>
        <taxon>Planctomycetota</taxon>
        <taxon>Planctomycetia</taxon>
        <taxon>Planctomycetales</taxon>
        <taxon>Planctomycetaceae</taxon>
        <taxon>Fuerstiella</taxon>
    </lineage>
</organism>
<dbReference type="PANTHER" id="PTHR20881:SF0">
    <property type="entry name" value="3-METHYL-2-OXOBUTANOATE HYDROXYMETHYLTRANSFERASE"/>
    <property type="match status" value="1"/>
</dbReference>
<dbReference type="CDD" id="cd06557">
    <property type="entry name" value="KPHMT-like"/>
    <property type="match status" value="1"/>
</dbReference>
<dbReference type="NCBIfam" id="NF001452">
    <property type="entry name" value="PRK00311.1"/>
    <property type="match status" value="1"/>
</dbReference>
<evidence type="ECO:0000256" key="1">
    <source>
        <dbReference type="ARBA" id="ARBA00005033"/>
    </source>
</evidence>
<dbReference type="Proteomes" id="UP000187735">
    <property type="component" value="Chromosome"/>
</dbReference>
<proteinExistence type="inferred from homology"/>
<feature type="binding site" evidence="7 9">
    <location>
        <position position="89"/>
    </location>
    <ligand>
        <name>3-methyl-2-oxobutanoate</name>
        <dbReference type="ChEBI" id="CHEBI:11851"/>
    </ligand>
</feature>
<comment type="cofactor">
    <cofactor evidence="7 10">
        <name>Mg(2+)</name>
        <dbReference type="ChEBI" id="CHEBI:18420"/>
    </cofactor>
    <text evidence="7 10">Binds 1 Mg(2+) ion per subunit.</text>
</comment>
<dbReference type="GO" id="GO:0008168">
    <property type="term" value="F:methyltransferase activity"/>
    <property type="evidence" value="ECO:0007669"/>
    <property type="project" value="UniProtKB-KW"/>
</dbReference>
<name>A0A1P8WRN6_9PLAN</name>
<keyword evidence="7" id="KW-0963">Cytoplasm</keyword>
<dbReference type="KEGG" id="fmr:Fuma_06371"/>
<dbReference type="InterPro" id="IPR015813">
    <property type="entry name" value="Pyrv/PenolPyrv_kinase-like_dom"/>
</dbReference>
<dbReference type="PIRSF" id="PIRSF000388">
    <property type="entry name" value="Pantoate_hydroxy_MeTrfase"/>
    <property type="match status" value="1"/>
</dbReference>
<dbReference type="InterPro" id="IPR003700">
    <property type="entry name" value="Pantoate_hydroxy_MeTrfase"/>
</dbReference>
<dbReference type="SUPFAM" id="SSF51621">
    <property type="entry name" value="Phosphoenolpyruvate/pyruvate domain"/>
    <property type="match status" value="1"/>
</dbReference>
<dbReference type="GO" id="GO:0000287">
    <property type="term" value="F:magnesium ion binding"/>
    <property type="evidence" value="ECO:0007669"/>
    <property type="project" value="TreeGrafter"/>
</dbReference>
<dbReference type="Gene3D" id="3.20.20.60">
    <property type="entry name" value="Phosphoenolpyruvate-binding domains"/>
    <property type="match status" value="1"/>
</dbReference>
<evidence type="ECO:0000256" key="10">
    <source>
        <dbReference type="PIRSR" id="PIRSR000388-3"/>
    </source>
</evidence>
<dbReference type="NCBIfam" id="TIGR00222">
    <property type="entry name" value="panB"/>
    <property type="match status" value="1"/>
</dbReference>
<comment type="subunit">
    <text evidence="3 7">Homodecamer; pentamer of dimers.</text>
</comment>
<accession>A0A1P8WRN6</accession>
<feature type="binding site" evidence="7 10">
    <location>
        <position position="89"/>
    </location>
    <ligand>
        <name>Mg(2+)</name>
        <dbReference type="ChEBI" id="CHEBI:18420"/>
    </ligand>
</feature>
<reference evidence="11 12" key="1">
    <citation type="journal article" date="2016" name="Front. Microbiol.">
        <title>Fuerstia marisgermanicae gen. nov., sp. nov., an Unusual Member of the Phylum Planctomycetes from the German Wadden Sea.</title>
        <authorList>
            <person name="Kohn T."/>
            <person name="Heuer A."/>
            <person name="Jogler M."/>
            <person name="Vollmers J."/>
            <person name="Boedeker C."/>
            <person name="Bunk B."/>
            <person name="Rast P."/>
            <person name="Borchert D."/>
            <person name="Glockner I."/>
            <person name="Freese H.M."/>
            <person name="Klenk H.P."/>
            <person name="Overmann J."/>
            <person name="Kaster A.K."/>
            <person name="Rohde M."/>
            <person name="Wiegand S."/>
            <person name="Jogler C."/>
        </authorList>
    </citation>
    <scope>NUCLEOTIDE SEQUENCE [LARGE SCALE GENOMIC DNA]</scope>
    <source>
        <strain evidence="11 12">NH11</strain>
    </source>
</reference>
<keyword evidence="4 7" id="KW-0566">Pantothenate biosynthesis</keyword>
<sequence>MSDKPVRKVTVPRFLQAAEKGERLSMVTAYDHMWAGIMDEAGVDSILVGDSLSMVVQGHNSTLPVTLDEMIYHGRIVMRAVRRALVVVDMPFMSYQVSTEEAVRNAGRIMKETGADAVKLEGGAIQFDTIQAIMRAEIPVMAHVGMRPQAVRQLGGMGKVQRDEQQLLEDAQAAEAAGAFSIVLELVPADIAGRITKAVSIPTIGIGAGPHCSGQVLVGPDMLGLTPDFKPRFLKHYANLRQDALAAVRQYIGEVQSGEFPADEHCH</sequence>
<dbReference type="OrthoDB" id="9781789at2"/>
<keyword evidence="7 10" id="KW-0460">Magnesium</keyword>
<keyword evidence="12" id="KW-1185">Reference proteome</keyword>
<evidence type="ECO:0000256" key="4">
    <source>
        <dbReference type="ARBA" id="ARBA00022655"/>
    </source>
</evidence>
<dbReference type="HAMAP" id="MF_00156">
    <property type="entry name" value="PanB"/>
    <property type="match status" value="1"/>
</dbReference>
<keyword evidence="11" id="KW-0489">Methyltransferase</keyword>
<dbReference type="EC" id="2.1.2.11" evidence="7"/>
<feature type="binding site" evidence="7 9">
    <location>
        <begin position="50"/>
        <end position="51"/>
    </location>
    <ligand>
        <name>3-methyl-2-oxobutanoate</name>
        <dbReference type="ChEBI" id="CHEBI:11851"/>
    </ligand>
</feature>
<evidence type="ECO:0000256" key="7">
    <source>
        <dbReference type="HAMAP-Rule" id="MF_00156"/>
    </source>
</evidence>
<dbReference type="RefSeq" id="WP_077028690.1">
    <property type="nucleotide sequence ID" value="NZ_CP017641.1"/>
</dbReference>
<evidence type="ECO:0000256" key="5">
    <source>
        <dbReference type="ARBA" id="ARBA00022679"/>
    </source>
</evidence>
<evidence type="ECO:0000313" key="11">
    <source>
        <dbReference type="EMBL" id="APZ96698.1"/>
    </source>
</evidence>
<feature type="binding site" evidence="7 10">
    <location>
        <position position="50"/>
    </location>
    <ligand>
        <name>Mg(2+)</name>
        <dbReference type="ChEBI" id="CHEBI:18420"/>
    </ligand>
</feature>
<dbReference type="FunFam" id="3.20.20.60:FF:000003">
    <property type="entry name" value="3-methyl-2-oxobutanoate hydroxymethyltransferase"/>
    <property type="match status" value="1"/>
</dbReference>